<feature type="region of interest" description="Disordered" evidence="1">
    <location>
        <begin position="1"/>
        <end position="39"/>
    </location>
</feature>
<gene>
    <name evidence="3" type="ORF">L249_6161</name>
</gene>
<evidence type="ECO:0000313" key="3">
    <source>
        <dbReference type="EMBL" id="RCI14429.1"/>
    </source>
</evidence>
<dbReference type="EMBL" id="LKCN02000004">
    <property type="protein sequence ID" value="RCI14429.1"/>
    <property type="molecule type" value="Genomic_DNA"/>
</dbReference>
<reference evidence="3 4" key="1">
    <citation type="journal article" date="2015" name="BMC Genomics">
        <title>Insights from the genome of Ophiocordyceps polyrhachis-furcata to pathogenicity and host specificity in insect fungi.</title>
        <authorList>
            <person name="Wichadakul D."/>
            <person name="Kobmoo N."/>
            <person name="Ingsriswang S."/>
            <person name="Tangphatsornruang S."/>
            <person name="Chantasingh D."/>
            <person name="Luangsa-ard J.J."/>
            <person name="Eurwilaichitr L."/>
        </authorList>
    </citation>
    <scope>NUCLEOTIDE SEQUENCE [LARGE SCALE GENOMIC DNA]</scope>
    <source>
        <strain evidence="3 4">BCC 54312</strain>
    </source>
</reference>
<feature type="transmembrane region" description="Helical" evidence="2">
    <location>
        <begin position="49"/>
        <end position="68"/>
    </location>
</feature>
<sequence length="102" mass="11460">MAEFPSQPVQPKANNMASKSHSHKHEQAPTTSTTTKKTMPPTALPWADFIIGFVLGYGVCVVMVSLVLGHQMKRLPWLWEDEVERQRHRHEAANLSQAQNGN</sequence>
<dbReference type="OrthoDB" id="4913716at2759"/>
<dbReference type="Proteomes" id="UP000253664">
    <property type="component" value="Unassembled WGS sequence"/>
</dbReference>
<evidence type="ECO:0000256" key="1">
    <source>
        <dbReference type="SAM" id="MobiDB-lite"/>
    </source>
</evidence>
<feature type="compositionally biased region" description="Low complexity" evidence="1">
    <location>
        <begin position="29"/>
        <end position="39"/>
    </location>
</feature>
<comment type="caution">
    <text evidence="3">The sequence shown here is derived from an EMBL/GenBank/DDBJ whole genome shotgun (WGS) entry which is preliminary data.</text>
</comment>
<keyword evidence="4" id="KW-1185">Reference proteome</keyword>
<evidence type="ECO:0000256" key="2">
    <source>
        <dbReference type="SAM" id="Phobius"/>
    </source>
</evidence>
<dbReference type="AlphaFoldDB" id="A0A367LJ36"/>
<organism evidence="3 4">
    <name type="scientific">Ophiocordyceps polyrhachis-furcata BCC 54312</name>
    <dbReference type="NCBI Taxonomy" id="1330021"/>
    <lineage>
        <taxon>Eukaryota</taxon>
        <taxon>Fungi</taxon>
        <taxon>Dikarya</taxon>
        <taxon>Ascomycota</taxon>
        <taxon>Pezizomycotina</taxon>
        <taxon>Sordariomycetes</taxon>
        <taxon>Hypocreomycetidae</taxon>
        <taxon>Hypocreales</taxon>
        <taxon>Ophiocordycipitaceae</taxon>
        <taxon>Ophiocordyceps</taxon>
    </lineage>
</organism>
<keyword evidence="2" id="KW-1133">Transmembrane helix</keyword>
<evidence type="ECO:0000313" key="4">
    <source>
        <dbReference type="Proteomes" id="UP000253664"/>
    </source>
</evidence>
<feature type="compositionally biased region" description="Polar residues" evidence="1">
    <location>
        <begin position="7"/>
        <end position="19"/>
    </location>
</feature>
<keyword evidence="2" id="KW-0472">Membrane</keyword>
<keyword evidence="2" id="KW-0812">Transmembrane</keyword>
<proteinExistence type="predicted"/>
<name>A0A367LJ36_9HYPO</name>
<accession>A0A367LJ36</accession>
<protein>
    <submittedName>
        <fullName evidence="3">Uncharacterized protein</fullName>
    </submittedName>
</protein>